<dbReference type="Proteomes" id="UP001208689">
    <property type="component" value="Chromosome"/>
</dbReference>
<accession>A0ABY6HVR0</accession>
<reference evidence="2" key="1">
    <citation type="submission" date="2022-09" db="EMBL/GenBank/DDBJ databases">
        <title>Actin cytoskeleton and complex cell architecture in an #Asgard archaeon.</title>
        <authorList>
            <person name="Ponce Toledo R.I."/>
            <person name="Schleper C."/>
            <person name="Rodrigues Oliveira T."/>
            <person name="Wollweber F."/>
            <person name="Xu J."/>
            <person name="Rittmann S."/>
            <person name="Klingl A."/>
            <person name="Pilhofer M."/>
        </authorList>
    </citation>
    <scope>NUCLEOTIDE SEQUENCE</scope>
    <source>
        <strain evidence="2">B-35</strain>
    </source>
</reference>
<evidence type="ECO:0000313" key="2">
    <source>
        <dbReference type="EMBL" id="UYP47595.1"/>
    </source>
</evidence>
<protein>
    <submittedName>
        <fullName evidence="2">Uncharacterized protein</fullName>
    </submittedName>
</protein>
<keyword evidence="1" id="KW-0812">Transmembrane</keyword>
<proteinExistence type="predicted"/>
<gene>
    <name evidence="2" type="ORF">NEF87_003880</name>
</gene>
<keyword evidence="3" id="KW-1185">Reference proteome</keyword>
<feature type="transmembrane region" description="Helical" evidence="1">
    <location>
        <begin position="26"/>
        <end position="48"/>
    </location>
</feature>
<keyword evidence="1" id="KW-0472">Membrane</keyword>
<organism evidence="2 3">
    <name type="scientific">Candidatus Lokiarchaeum ossiferum</name>
    <dbReference type="NCBI Taxonomy" id="2951803"/>
    <lineage>
        <taxon>Archaea</taxon>
        <taxon>Promethearchaeati</taxon>
        <taxon>Promethearchaeota</taxon>
        <taxon>Promethearchaeia</taxon>
        <taxon>Promethearchaeales</taxon>
        <taxon>Promethearchaeaceae</taxon>
        <taxon>Candidatus Lokiarchaeum</taxon>
    </lineage>
</organism>
<evidence type="ECO:0000256" key="1">
    <source>
        <dbReference type="SAM" id="Phobius"/>
    </source>
</evidence>
<dbReference type="EMBL" id="CP104013">
    <property type="protein sequence ID" value="UYP47595.1"/>
    <property type="molecule type" value="Genomic_DNA"/>
</dbReference>
<evidence type="ECO:0000313" key="3">
    <source>
        <dbReference type="Proteomes" id="UP001208689"/>
    </source>
</evidence>
<keyword evidence="1" id="KW-1133">Transmembrane helix</keyword>
<name>A0ABY6HVR0_9ARCH</name>
<sequence length="70" mass="7832">MGHFLTNFNIIEGIMFIRNELATFGVFYRGVIFAIATMIIGSGLLLMFKSIALLGKSLYGKLNKPYEGLR</sequence>